<keyword evidence="3" id="KW-0547">Nucleotide-binding</keyword>
<dbReference type="PROSITE" id="PS00211">
    <property type="entry name" value="ABC_TRANSPORTER_1"/>
    <property type="match status" value="1"/>
</dbReference>
<dbReference type="GO" id="GO:0015421">
    <property type="term" value="F:ABC-type oligopeptide transporter activity"/>
    <property type="evidence" value="ECO:0007669"/>
    <property type="project" value="TreeGrafter"/>
</dbReference>
<proteinExistence type="predicted"/>
<keyword evidence="4 10" id="KW-0067">ATP-binding</keyword>
<dbReference type="PROSITE" id="PS50929">
    <property type="entry name" value="ABC_TM1F"/>
    <property type="match status" value="1"/>
</dbReference>
<protein>
    <submittedName>
        <fullName evidence="10">ABC transporter ATP-binding protein</fullName>
    </submittedName>
</protein>
<dbReference type="SUPFAM" id="SSF52540">
    <property type="entry name" value="P-loop containing nucleoside triphosphate hydrolases"/>
    <property type="match status" value="1"/>
</dbReference>
<keyword evidence="5 7" id="KW-1133">Transmembrane helix</keyword>
<feature type="transmembrane region" description="Helical" evidence="7">
    <location>
        <begin position="165"/>
        <end position="182"/>
    </location>
</feature>
<dbReference type="Pfam" id="PF00664">
    <property type="entry name" value="ABC_membrane"/>
    <property type="match status" value="1"/>
</dbReference>
<evidence type="ECO:0000256" key="6">
    <source>
        <dbReference type="ARBA" id="ARBA00023136"/>
    </source>
</evidence>
<evidence type="ECO:0000256" key="1">
    <source>
        <dbReference type="ARBA" id="ARBA00004651"/>
    </source>
</evidence>
<feature type="domain" description="ABC transporter" evidence="8">
    <location>
        <begin position="339"/>
        <end position="556"/>
    </location>
</feature>
<evidence type="ECO:0000256" key="3">
    <source>
        <dbReference type="ARBA" id="ARBA00022741"/>
    </source>
</evidence>
<dbReference type="Gene3D" id="1.20.1560.10">
    <property type="entry name" value="ABC transporter type 1, transmembrane domain"/>
    <property type="match status" value="1"/>
</dbReference>
<keyword evidence="6 7" id="KW-0472">Membrane</keyword>
<keyword evidence="11" id="KW-1185">Reference proteome</keyword>
<accession>A0AAE4FTV6</accession>
<dbReference type="EMBL" id="JAVMIP010000009">
    <property type="protein sequence ID" value="MDS3861152.1"/>
    <property type="molecule type" value="Genomic_DNA"/>
</dbReference>
<evidence type="ECO:0000256" key="5">
    <source>
        <dbReference type="ARBA" id="ARBA00022989"/>
    </source>
</evidence>
<dbReference type="InterPro" id="IPR036640">
    <property type="entry name" value="ABC1_TM_sf"/>
</dbReference>
<dbReference type="Gene3D" id="3.40.50.300">
    <property type="entry name" value="P-loop containing nucleotide triphosphate hydrolases"/>
    <property type="match status" value="1"/>
</dbReference>
<dbReference type="InterPro" id="IPR017871">
    <property type="entry name" value="ABC_transporter-like_CS"/>
</dbReference>
<sequence>MKTRHSLKLWQFYLSFYERRYGKLSWSIFLSFLQSLMVLPSMYLARAAFDWAIPSRSLVSLFQVGLGMLLFSLLSATIALTNRYLTLIVTKTAILKMRVQLLERLFIIPRGIYRQADYVHWHTTIVQDTERLDIMSNNSLTVVLPSVVTTISLVILLWYWNPLLLALMALISPLAFIYNYYARRKLKYTTPLFLRAFEQFSKGILFTIRGLDLIHIQSAQNWERSRQNESIKNLYHKSIQVAWLNSAYTLTQSNLLTIAKLILLIGGGWAVIGNTISLGELIGFYIATNLLQTALQSILGTIPVFISGQASLDNIYRFFHHPIFQSYNGQVQIDWQGKLSLAHITFSHGETPLLSDLSLTLWPGQVIVILGPNGCGKSTLIDLILGFYRPDSGEIIADESSYADIDMASFRQQIGVVRQENFFFPGTVWENLTYGLDNHPESEVNHVLEIAMADYFIQQLPQGLQTNIGEDGTLLSGGQRQRLALARSLLRHPKMLILDEPTNHLDQEAIAELMANLKKISSRPGILIVSHNLKLTEQADQVLEMNNGRLRLVSPLI</sequence>
<keyword evidence="2 7" id="KW-0812">Transmembrane</keyword>
<dbReference type="SMART" id="SM00382">
    <property type="entry name" value="AAA"/>
    <property type="match status" value="1"/>
</dbReference>
<dbReference type="InterPro" id="IPR003439">
    <property type="entry name" value="ABC_transporter-like_ATP-bd"/>
</dbReference>
<dbReference type="CDD" id="cd07346">
    <property type="entry name" value="ABC_6TM_exporters"/>
    <property type="match status" value="1"/>
</dbReference>
<organism evidence="10 11">
    <name type="scientific">Pseudocalidococcus azoricus BACA0444</name>
    <dbReference type="NCBI Taxonomy" id="2918990"/>
    <lineage>
        <taxon>Bacteria</taxon>
        <taxon>Bacillati</taxon>
        <taxon>Cyanobacteriota</taxon>
        <taxon>Cyanophyceae</taxon>
        <taxon>Acaryochloridales</taxon>
        <taxon>Thermosynechococcaceae</taxon>
        <taxon>Pseudocalidococcus</taxon>
        <taxon>Pseudocalidococcus azoricus</taxon>
    </lineage>
</organism>
<dbReference type="InterPro" id="IPR011527">
    <property type="entry name" value="ABC1_TM_dom"/>
</dbReference>
<evidence type="ECO:0000256" key="4">
    <source>
        <dbReference type="ARBA" id="ARBA00022840"/>
    </source>
</evidence>
<evidence type="ECO:0000313" key="11">
    <source>
        <dbReference type="Proteomes" id="UP001268256"/>
    </source>
</evidence>
<evidence type="ECO:0000256" key="7">
    <source>
        <dbReference type="SAM" id="Phobius"/>
    </source>
</evidence>
<feature type="transmembrane region" description="Helical" evidence="7">
    <location>
        <begin position="57"/>
        <end position="81"/>
    </location>
</feature>
<dbReference type="GO" id="GO:0005524">
    <property type="term" value="F:ATP binding"/>
    <property type="evidence" value="ECO:0007669"/>
    <property type="project" value="UniProtKB-KW"/>
</dbReference>
<dbReference type="AlphaFoldDB" id="A0AAE4FTV6"/>
<gene>
    <name evidence="10" type="ORF">RIF25_10075</name>
</gene>
<dbReference type="SUPFAM" id="SSF90123">
    <property type="entry name" value="ABC transporter transmembrane region"/>
    <property type="match status" value="1"/>
</dbReference>
<dbReference type="PROSITE" id="PS50893">
    <property type="entry name" value="ABC_TRANSPORTER_2"/>
    <property type="match status" value="1"/>
</dbReference>
<evidence type="ECO:0000259" key="8">
    <source>
        <dbReference type="PROSITE" id="PS50893"/>
    </source>
</evidence>
<dbReference type="GO" id="GO:0016887">
    <property type="term" value="F:ATP hydrolysis activity"/>
    <property type="evidence" value="ECO:0007669"/>
    <property type="project" value="InterPro"/>
</dbReference>
<comment type="subcellular location">
    <subcellularLocation>
        <location evidence="1">Cell membrane</location>
        <topology evidence="1">Multi-pass membrane protein</topology>
    </subcellularLocation>
</comment>
<dbReference type="InterPro" id="IPR003593">
    <property type="entry name" value="AAA+_ATPase"/>
</dbReference>
<feature type="transmembrane region" description="Helical" evidence="7">
    <location>
        <begin position="261"/>
        <end position="287"/>
    </location>
</feature>
<dbReference type="Proteomes" id="UP001268256">
    <property type="component" value="Unassembled WGS sequence"/>
</dbReference>
<evidence type="ECO:0000256" key="2">
    <source>
        <dbReference type="ARBA" id="ARBA00022692"/>
    </source>
</evidence>
<evidence type="ECO:0000313" key="10">
    <source>
        <dbReference type="EMBL" id="MDS3861152.1"/>
    </source>
</evidence>
<feature type="transmembrane region" description="Helical" evidence="7">
    <location>
        <begin position="21"/>
        <end position="45"/>
    </location>
</feature>
<dbReference type="InterPro" id="IPR027417">
    <property type="entry name" value="P-loop_NTPase"/>
</dbReference>
<evidence type="ECO:0000259" key="9">
    <source>
        <dbReference type="PROSITE" id="PS50929"/>
    </source>
</evidence>
<dbReference type="PANTHER" id="PTHR43394:SF1">
    <property type="entry name" value="ATP-BINDING CASSETTE SUB-FAMILY B MEMBER 10, MITOCHONDRIAL"/>
    <property type="match status" value="1"/>
</dbReference>
<dbReference type="Pfam" id="PF00005">
    <property type="entry name" value="ABC_tran"/>
    <property type="match status" value="1"/>
</dbReference>
<dbReference type="PANTHER" id="PTHR43394">
    <property type="entry name" value="ATP-DEPENDENT PERMEASE MDL1, MITOCHONDRIAL"/>
    <property type="match status" value="1"/>
</dbReference>
<dbReference type="RefSeq" id="WP_322878402.1">
    <property type="nucleotide sequence ID" value="NZ_JAVMIP010000009.1"/>
</dbReference>
<comment type="caution">
    <text evidence="10">The sequence shown here is derived from an EMBL/GenBank/DDBJ whole genome shotgun (WGS) entry which is preliminary data.</text>
</comment>
<reference evidence="11" key="1">
    <citation type="submission" date="2023-07" db="EMBL/GenBank/DDBJ databases">
        <authorList>
            <person name="Luz R."/>
            <person name="Cordeiro R."/>
            <person name="Fonseca A."/>
            <person name="Goncalves V."/>
        </authorList>
    </citation>
    <scope>NUCLEOTIDE SEQUENCE [LARGE SCALE GENOMIC DNA]</scope>
    <source>
        <strain evidence="11">BACA0444</strain>
    </source>
</reference>
<name>A0AAE4FTV6_9CYAN</name>
<feature type="domain" description="ABC transmembrane type-1" evidence="9">
    <location>
        <begin position="26"/>
        <end position="307"/>
    </location>
</feature>
<dbReference type="GO" id="GO:0005886">
    <property type="term" value="C:plasma membrane"/>
    <property type="evidence" value="ECO:0007669"/>
    <property type="project" value="UniProtKB-SubCell"/>
</dbReference>
<dbReference type="InterPro" id="IPR039421">
    <property type="entry name" value="Type_1_exporter"/>
</dbReference>
<feature type="transmembrane region" description="Helical" evidence="7">
    <location>
        <begin position="140"/>
        <end position="159"/>
    </location>
</feature>